<evidence type="ECO:0000313" key="2">
    <source>
        <dbReference type="EMBL" id="VDD82843.1"/>
    </source>
</evidence>
<keyword evidence="3" id="KW-1185">Reference proteome</keyword>
<dbReference type="AlphaFoldDB" id="A0A0R3UM82"/>
<organism evidence="4">
    <name type="scientific">Mesocestoides corti</name>
    <name type="common">Flatworm</name>
    <dbReference type="NCBI Taxonomy" id="53468"/>
    <lineage>
        <taxon>Eukaryota</taxon>
        <taxon>Metazoa</taxon>
        <taxon>Spiralia</taxon>
        <taxon>Lophotrochozoa</taxon>
        <taxon>Platyhelminthes</taxon>
        <taxon>Cestoda</taxon>
        <taxon>Eucestoda</taxon>
        <taxon>Cyclophyllidea</taxon>
        <taxon>Mesocestoididae</taxon>
        <taxon>Mesocestoides</taxon>
    </lineage>
</organism>
<proteinExistence type="predicted"/>
<reference evidence="4" key="1">
    <citation type="submission" date="2017-02" db="UniProtKB">
        <authorList>
            <consortium name="WormBaseParasite"/>
        </authorList>
    </citation>
    <scope>IDENTIFICATION</scope>
</reference>
<feature type="region of interest" description="Disordered" evidence="1">
    <location>
        <begin position="378"/>
        <end position="408"/>
    </location>
</feature>
<evidence type="ECO:0000313" key="3">
    <source>
        <dbReference type="Proteomes" id="UP000267029"/>
    </source>
</evidence>
<feature type="compositionally biased region" description="Polar residues" evidence="1">
    <location>
        <begin position="126"/>
        <end position="141"/>
    </location>
</feature>
<dbReference type="WBParaSite" id="MCOS_0000884501-mRNA-1">
    <property type="protein sequence ID" value="MCOS_0000884501-mRNA-1"/>
    <property type="gene ID" value="MCOS_0000884501"/>
</dbReference>
<evidence type="ECO:0000313" key="4">
    <source>
        <dbReference type="WBParaSite" id="MCOS_0000884501-mRNA-1"/>
    </source>
</evidence>
<feature type="region of interest" description="Disordered" evidence="1">
    <location>
        <begin position="124"/>
        <end position="147"/>
    </location>
</feature>
<feature type="compositionally biased region" description="Low complexity" evidence="1">
    <location>
        <begin position="197"/>
        <end position="206"/>
    </location>
</feature>
<feature type="region of interest" description="Disordered" evidence="1">
    <location>
        <begin position="181"/>
        <end position="216"/>
    </location>
</feature>
<name>A0A0R3UM82_MESCO</name>
<reference evidence="2 3" key="2">
    <citation type="submission" date="2018-10" db="EMBL/GenBank/DDBJ databases">
        <authorList>
            <consortium name="Pathogen Informatics"/>
        </authorList>
    </citation>
    <scope>NUCLEOTIDE SEQUENCE [LARGE SCALE GENOMIC DNA]</scope>
</reference>
<feature type="compositionally biased region" description="Polar residues" evidence="1">
    <location>
        <begin position="342"/>
        <end position="352"/>
    </location>
</feature>
<feature type="region of interest" description="Disordered" evidence="1">
    <location>
        <begin position="281"/>
        <end position="352"/>
    </location>
</feature>
<evidence type="ECO:0000256" key="1">
    <source>
        <dbReference type="SAM" id="MobiDB-lite"/>
    </source>
</evidence>
<dbReference type="EMBL" id="UXSR01005583">
    <property type="protein sequence ID" value="VDD82843.1"/>
    <property type="molecule type" value="Genomic_DNA"/>
</dbReference>
<feature type="compositionally biased region" description="Basic and acidic residues" evidence="1">
    <location>
        <begin position="383"/>
        <end position="404"/>
    </location>
</feature>
<sequence>MVPTPHLISVPSTASSIPYPVGTSSFIPLAPPASTSSAKPVVGKPPEICHYHLIFGPDSKQCIPPCSFQSEDIRKVSAPTSKPVAASAETTNVGTCRYHKTYGPRSEKCEQPCIYRKEKKDPISCAKSQSNTSSAKESTTAPMKESTLSSSSSREVCFFHRTYGLGSVKCQPPCVLSPHNATSDEADVAKKSRRGSTSKSSLTPSSAAVKPDNEVYPGASHSHTIYVPVPSKRRRVELAPNDTDGFELTSNGASDICPHHRQFGEKAVECVPPCKFHKSRLSASETERGGSVSDSTHKSLSETDSHYAHRGRYRSESTKRTSPYKYSSKGLSAEDIPAPCQQRPSNSPQAQSPGLCVYHNEFGDNAKLCYPPCSYKPSTDNAYPRRHDDRESSTRSGESRETSRHRSPVFCRYHQQFGDAARNCQPPCDYASAQSFSRERQCGLSST</sequence>
<accession>A0A0R3UM82</accession>
<feature type="compositionally biased region" description="Basic and acidic residues" evidence="1">
    <location>
        <begin position="295"/>
        <end position="319"/>
    </location>
</feature>
<protein>
    <submittedName>
        <fullName evidence="2 4">Uncharacterized protein</fullName>
    </submittedName>
</protein>
<dbReference type="Proteomes" id="UP000267029">
    <property type="component" value="Unassembled WGS sequence"/>
</dbReference>
<gene>
    <name evidence="2" type="ORF">MCOS_LOCUS8846</name>
</gene>